<reference evidence="1 2" key="1">
    <citation type="submission" date="2018-06" db="EMBL/GenBank/DDBJ databases">
        <title>A transcriptomic atlas of mushroom development highlights an independent origin of complex multicellularity.</title>
        <authorList>
            <consortium name="DOE Joint Genome Institute"/>
            <person name="Krizsan K."/>
            <person name="Almasi E."/>
            <person name="Merenyi Z."/>
            <person name="Sahu N."/>
            <person name="Viragh M."/>
            <person name="Koszo T."/>
            <person name="Mondo S."/>
            <person name="Kiss B."/>
            <person name="Balint B."/>
            <person name="Kues U."/>
            <person name="Barry K."/>
            <person name="Hegedus J.C."/>
            <person name="Henrissat B."/>
            <person name="Johnson J."/>
            <person name="Lipzen A."/>
            <person name="Ohm R."/>
            <person name="Nagy I."/>
            <person name="Pangilinan J."/>
            <person name="Yan J."/>
            <person name="Xiong Y."/>
            <person name="Grigoriev I.V."/>
            <person name="Hibbett D.S."/>
            <person name="Nagy L.G."/>
        </authorList>
    </citation>
    <scope>NUCLEOTIDE SEQUENCE [LARGE SCALE GENOMIC DNA]</scope>
    <source>
        <strain evidence="1 2">SZMC22713</strain>
    </source>
</reference>
<evidence type="ECO:0000313" key="2">
    <source>
        <dbReference type="Proteomes" id="UP000294933"/>
    </source>
</evidence>
<protein>
    <submittedName>
        <fullName evidence="1">Uncharacterized protein</fullName>
    </submittedName>
</protein>
<dbReference type="Proteomes" id="UP000294933">
    <property type="component" value="Unassembled WGS sequence"/>
</dbReference>
<proteinExistence type="predicted"/>
<evidence type="ECO:0000313" key="1">
    <source>
        <dbReference type="EMBL" id="TDL18731.1"/>
    </source>
</evidence>
<gene>
    <name evidence="1" type="ORF">BD410DRAFT_463631</name>
</gene>
<keyword evidence="2" id="KW-1185">Reference proteome</keyword>
<sequence length="107" mass="11959">MHGLLVLFPRKLEDRRESNTDISNFSSNCVTSPAAYSSHHDCPTWCSLSSSNSVASFQRLLLTYDEYNHSSHHFKIAVLHGRRLHSESTDAILECPGTQAILSSRAL</sequence>
<dbReference type="EMBL" id="ML170204">
    <property type="protein sequence ID" value="TDL18731.1"/>
    <property type="molecule type" value="Genomic_DNA"/>
</dbReference>
<accession>A0A4Y7PUM1</accession>
<name>A0A4Y7PUM1_9AGAM</name>
<organism evidence="1 2">
    <name type="scientific">Rickenella mellea</name>
    <dbReference type="NCBI Taxonomy" id="50990"/>
    <lineage>
        <taxon>Eukaryota</taxon>
        <taxon>Fungi</taxon>
        <taxon>Dikarya</taxon>
        <taxon>Basidiomycota</taxon>
        <taxon>Agaricomycotina</taxon>
        <taxon>Agaricomycetes</taxon>
        <taxon>Hymenochaetales</taxon>
        <taxon>Rickenellaceae</taxon>
        <taxon>Rickenella</taxon>
    </lineage>
</organism>
<dbReference type="AlphaFoldDB" id="A0A4Y7PUM1"/>
<dbReference type="VEuPathDB" id="FungiDB:BD410DRAFT_463631"/>